<accession>A0A7X3MQH2</accession>
<keyword evidence="3" id="KW-1185">Reference proteome</keyword>
<dbReference type="EMBL" id="WURB01000004">
    <property type="protein sequence ID" value="MXQ11367.1"/>
    <property type="molecule type" value="Genomic_DNA"/>
</dbReference>
<evidence type="ECO:0000259" key="1">
    <source>
        <dbReference type="Pfam" id="PF08241"/>
    </source>
</evidence>
<evidence type="ECO:0000313" key="2">
    <source>
        <dbReference type="EMBL" id="MXQ11367.1"/>
    </source>
</evidence>
<feature type="domain" description="Methyltransferase type 11" evidence="1">
    <location>
        <begin position="26"/>
        <end position="118"/>
    </location>
</feature>
<dbReference type="AlphaFoldDB" id="A0A7X3MQH2"/>
<dbReference type="CDD" id="cd02440">
    <property type="entry name" value="AdoMet_MTases"/>
    <property type="match status" value="1"/>
</dbReference>
<evidence type="ECO:0000313" key="3">
    <source>
        <dbReference type="Proteomes" id="UP000436483"/>
    </source>
</evidence>
<name>A0A7X3MQH2_9HYPH</name>
<organism evidence="2 3">
    <name type="scientific">Microvirga makkahensis</name>
    <dbReference type="NCBI Taxonomy" id="1128670"/>
    <lineage>
        <taxon>Bacteria</taxon>
        <taxon>Pseudomonadati</taxon>
        <taxon>Pseudomonadota</taxon>
        <taxon>Alphaproteobacteria</taxon>
        <taxon>Hyphomicrobiales</taxon>
        <taxon>Methylobacteriaceae</taxon>
        <taxon>Microvirga</taxon>
    </lineage>
</organism>
<comment type="caution">
    <text evidence="2">The sequence shown here is derived from an EMBL/GenBank/DDBJ whole genome shotgun (WGS) entry which is preliminary data.</text>
</comment>
<dbReference type="Pfam" id="PF08241">
    <property type="entry name" value="Methyltransf_11"/>
    <property type="match status" value="1"/>
</dbReference>
<dbReference type="InterPro" id="IPR029063">
    <property type="entry name" value="SAM-dependent_MTases_sf"/>
</dbReference>
<gene>
    <name evidence="2" type="ORF">GR328_07840</name>
</gene>
<dbReference type="Proteomes" id="UP000436483">
    <property type="component" value="Unassembled WGS sequence"/>
</dbReference>
<reference evidence="2 3" key="1">
    <citation type="submission" date="2019-12" db="EMBL/GenBank/DDBJ databases">
        <authorList>
            <person name="Yuan C.-G."/>
        </authorList>
    </citation>
    <scope>NUCLEOTIDE SEQUENCE [LARGE SCALE GENOMIC DNA]</scope>
    <source>
        <strain evidence="2 3">KCTC 23863</strain>
    </source>
</reference>
<dbReference type="GO" id="GO:0008757">
    <property type="term" value="F:S-adenosylmethionine-dependent methyltransferase activity"/>
    <property type="evidence" value="ECO:0007669"/>
    <property type="project" value="InterPro"/>
</dbReference>
<proteinExistence type="predicted"/>
<keyword evidence="2" id="KW-0808">Transferase</keyword>
<dbReference type="Gene3D" id="3.40.50.150">
    <property type="entry name" value="Vaccinia Virus protein VP39"/>
    <property type="match status" value="1"/>
</dbReference>
<dbReference type="PANTHER" id="PTHR43861">
    <property type="entry name" value="TRANS-ACONITATE 2-METHYLTRANSFERASE-RELATED"/>
    <property type="match status" value="1"/>
</dbReference>
<dbReference type="OrthoDB" id="148175at2"/>
<protein>
    <submittedName>
        <fullName evidence="2">Methyltransferase domain-containing protein</fullName>
    </submittedName>
</protein>
<sequence length="252" mass="28501">MTHSANYDFVISMARLLAQSENPRVLDFGCGRGAIVDLGLSQGLDIFGVDTFDGIYTRWYERLPERLKGRISRIDGSLPYETASFDVVVANQVLEHISEPATVLPEIRRVLKPGGVFMALFPVKETWYEGHAGVYFAHRLQHHPWLLRRYLRLAHRLGLGLYRHGKDSTAWSEHLARTIETACYYHRRTDIVAMLTKTFGSVPRSLASEYVGYRLGSHIPGWIPRSVQDLLFRAVAHARVGVILAVTVPSED</sequence>
<dbReference type="RefSeq" id="WP_160883957.1">
    <property type="nucleotide sequence ID" value="NZ_WURB01000004.1"/>
</dbReference>
<reference evidence="2 3" key="2">
    <citation type="submission" date="2020-01" db="EMBL/GenBank/DDBJ databases">
        <title>Microvirga sp. nov., an arsenate reduction bacterium isolated from Tibet hotspring sediments.</title>
        <authorList>
            <person name="Xian W.-D."/>
            <person name="Li W.-J."/>
        </authorList>
    </citation>
    <scope>NUCLEOTIDE SEQUENCE [LARGE SCALE GENOMIC DNA]</scope>
    <source>
        <strain evidence="2 3">KCTC 23863</strain>
    </source>
</reference>
<keyword evidence="2" id="KW-0489">Methyltransferase</keyword>
<dbReference type="GO" id="GO:0032259">
    <property type="term" value="P:methylation"/>
    <property type="evidence" value="ECO:0007669"/>
    <property type="project" value="UniProtKB-KW"/>
</dbReference>
<dbReference type="SUPFAM" id="SSF53335">
    <property type="entry name" value="S-adenosyl-L-methionine-dependent methyltransferases"/>
    <property type="match status" value="1"/>
</dbReference>
<dbReference type="InterPro" id="IPR013216">
    <property type="entry name" value="Methyltransf_11"/>
</dbReference>